<organism evidence="14 15">
    <name type="scientific">Crassostrea virginica</name>
    <name type="common">Eastern oyster</name>
    <dbReference type="NCBI Taxonomy" id="6565"/>
    <lineage>
        <taxon>Eukaryota</taxon>
        <taxon>Metazoa</taxon>
        <taxon>Spiralia</taxon>
        <taxon>Lophotrochozoa</taxon>
        <taxon>Mollusca</taxon>
        <taxon>Bivalvia</taxon>
        <taxon>Autobranchia</taxon>
        <taxon>Pteriomorphia</taxon>
        <taxon>Ostreida</taxon>
        <taxon>Ostreoidea</taxon>
        <taxon>Ostreidae</taxon>
        <taxon>Crassostrea</taxon>
    </lineage>
</organism>
<feature type="transmembrane region" description="Helical" evidence="11">
    <location>
        <begin position="465"/>
        <end position="486"/>
    </location>
</feature>
<dbReference type="SUPFAM" id="SSF54631">
    <property type="entry name" value="CBS-domain pair"/>
    <property type="match status" value="1"/>
</dbReference>
<dbReference type="Proteomes" id="UP000694844">
    <property type="component" value="Chromosome 2"/>
</dbReference>
<feature type="transmembrane region" description="Helical" evidence="11">
    <location>
        <begin position="440"/>
        <end position="458"/>
    </location>
</feature>
<dbReference type="InterPro" id="IPR046342">
    <property type="entry name" value="CBS_dom_sf"/>
</dbReference>
<dbReference type="KEGG" id="cvn:111121398"/>
<dbReference type="PANTHER" id="PTHR11689:SF136">
    <property type="entry name" value="H(+)_CL(-) EXCHANGE TRANSPORTER 7"/>
    <property type="match status" value="1"/>
</dbReference>
<dbReference type="SMART" id="SM00116">
    <property type="entry name" value="CBS"/>
    <property type="match status" value="2"/>
</dbReference>
<dbReference type="OrthoDB" id="428525at2759"/>
<gene>
    <name evidence="15" type="primary">LOC111121398</name>
</gene>
<evidence type="ECO:0000313" key="14">
    <source>
        <dbReference type="Proteomes" id="UP000694844"/>
    </source>
</evidence>
<dbReference type="PROSITE" id="PS51371">
    <property type="entry name" value="CBS"/>
    <property type="match status" value="1"/>
</dbReference>
<keyword evidence="14" id="KW-1185">Reference proteome</keyword>
<dbReference type="PRINTS" id="PR00762">
    <property type="entry name" value="CLCHANNEL"/>
</dbReference>
<evidence type="ECO:0000256" key="1">
    <source>
        <dbReference type="ARBA" id="ARBA00004141"/>
    </source>
</evidence>
<feature type="domain" description="CBS" evidence="13">
    <location>
        <begin position="697"/>
        <end position="759"/>
    </location>
</feature>
<comment type="similarity">
    <text evidence="11">Belongs to the chloride channel (TC 2.A.49) family.</text>
</comment>
<sequence length="765" mass="85642">MNSSERTPLIQRRPTVPVNQSTEEDDSDSEENKTNVSEKILSGEYESLDYDDCENELYQMEERRKSVKEMMVIEMLRWLVMFFVGLLTGLVASLIDFCVIKSTDLKFSIIKKYVDNCVDNKCMEIPLLVWVGINGGLVFVASVLTAVFEPVAAGSGIPQIKCYLNGVKVPHVVRLKTIVVKVIGVICSVAGGLIIGKEGPMIHSGAVIAAGISQGRSDTFRKFDLRIFEFFRADTEKRDFVAGGAAAGVSAAFGAPVGGVLFSLEEGASFWNQALAWRIFFASMVSTFTLNVIQSYIKGIPWDLSYPGLFNFGSFDTTSYSAFEIPIFILMGVLGGLFGALFNQLNYILTKFRRRYINKSRDRVLEAMVVAIITATVGYISLYFNNNCSPMLQNPKENTVQFYCNDGQYSSTASILFQSPEDSVKSLFHESKGMYSPSTLIVYCLCVFLLACWTYGLYVPSGLFIPALLVGAAWGRLMGISLNYIFPDAGWVDFGKYSLIGAAAQLGGIVRMTISLTVIIMEATGNITFGLPIMIVLIVAKWVGDIFNEGIYDMHIHIQGIPILGWEPSSVLTNLSAREVMSYPVSVFRMKESVGRVMEVLKNETHNGFPVVEDYSPDILDSLGNEEMSFGIYRGLILRSQLIVLLKQRVFGDHDNQFNDLTTKDFRDAYPKFTPIRQIHVSQYERDNCEINLEPYMNPAAYCVTDNALFPRIFKLFRALGLRHLVVVDKHHQVVGMVTRKDLARYKVTRTFWKAKIEELLMSTR</sequence>
<keyword evidence="7 10" id="KW-0129">CBS domain</keyword>
<dbReference type="InterPro" id="IPR001807">
    <property type="entry name" value="ClC"/>
</dbReference>
<feature type="transmembrane region" description="Helical" evidence="11">
    <location>
        <begin position="127"/>
        <end position="148"/>
    </location>
</feature>
<feature type="transmembrane region" description="Helical" evidence="11">
    <location>
        <begin position="527"/>
        <end position="544"/>
    </location>
</feature>
<dbReference type="Pfam" id="PF00654">
    <property type="entry name" value="Voltage_CLC"/>
    <property type="match status" value="1"/>
</dbReference>
<dbReference type="Gene3D" id="3.10.580.10">
    <property type="entry name" value="CBS-domain"/>
    <property type="match status" value="1"/>
</dbReference>
<keyword evidence="5 11" id="KW-1133">Transmembrane helix</keyword>
<evidence type="ECO:0000256" key="4">
    <source>
        <dbReference type="ARBA" id="ARBA00022737"/>
    </source>
</evidence>
<feature type="transmembrane region" description="Helical" evidence="11">
    <location>
        <begin position="364"/>
        <end position="384"/>
    </location>
</feature>
<evidence type="ECO:0000313" key="15">
    <source>
        <dbReference type="RefSeq" id="XP_022318379.1"/>
    </source>
</evidence>
<evidence type="ECO:0000256" key="2">
    <source>
        <dbReference type="ARBA" id="ARBA00022448"/>
    </source>
</evidence>
<dbReference type="GO" id="GO:0005254">
    <property type="term" value="F:chloride channel activity"/>
    <property type="evidence" value="ECO:0007669"/>
    <property type="project" value="UniProtKB-UniRule"/>
</dbReference>
<dbReference type="RefSeq" id="XP_022318379.1">
    <property type="nucleotide sequence ID" value="XM_022462671.1"/>
</dbReference>
<evidence type="ECO:0000256" key="11">
    <source>
        <dbReference type="RuleBase" id="RU361221"/>
    </source>
</evidence>
<feature type="transmembrane region" description="Helical" evidence="11">
    <location>
        <begin position="240"/>
        <end position="263"/>
    </location>
</feature>
<dbReference type="GO" id="GO:0005765">
    <property type="term" value="C:lysosomal membrane"/>
    <property type="evidence" value="ECO:0007669"/>
    <property type="project" value="TreeGrafter"/>
</dbReference>
<dbReference type="CDD" id="cd04591">
    <property type="entry name" value="CBS_pair_voltage-gated_CLC_euk_bac"/>
    <property type="match status" value="1"/>
</dbReference>
<evidence type="ECO:0000256" key="5">
    <source>
        <dbReference type="ARBA" id="ARBA00022989"/>
    </source>
</evidence>
<feature type="transmembrane region" description="Helical" evidence="11">
    <location>
        <begin position="178"/>
        <end position="196"/>
    </location>
</feature>
<dbReference type="PANTHER" id="PTHR11689">
    <property type="entry name" value="CHLORIDE CHANNEL PROTEIN CLC FAMILY MEMBER"/>
    <property type="match status" value="1"/>
</dbReference>
<proteinExistence type="inferred from homology"/>
<dbReference type="InterPro" id="IPR000644">
    <property type="entry name" value="CBS_dom"/>
</dbReference>
<evidence type="ECO:0000256" key="10">
    <source>
        <dbReference type="PROSITE-ProRule" id="PRU00703"/>
    </source>
</evidence>
<feature type="transmembrane region" description="Helical" evidence="11">
    <location>
        <begin position="317"/>
        <end position="343"/>
    </location>
</feature>
<keyword evidence="6 11" id="KW-0406">Ion transport</keyword>
<dbReference type="InterPro" id="IPR051280">
    <property type="entry name" value="Cl-channel/antiporter"/>
</dbReference>
<evidence type="ECO:0000256" key="8">
    <source>
        <dbReference type="ARBA" id="ARBA00023136"/>
    </source>
</evidence>
<comment type="subcellular location">
    <subcellularLocation>
        <location evidence="1 11">Membrane</location>
        <topology evidence="1 11">Multi-pass membrane protein</topology>
    </subcellularLocation>
</comment>
<keyword evidence="4" id="KW-0677">Repeat</keyword>
<reference evidence="15" key="1">
    <citation type="submission" date="2025-08" db="UniProtKB">
        <authorList>
            <consortium name="RefSeq"/>
        </authorList>
    </citation>
    <scope>IDENTIFICATION</scope>
    <source>
        <tissue evidence="15">Whole sample</tissue>
    </source>
</reference>
<dbReference type="SUPFAM" id="SSF81340">
    <property type="entry name" value="Clc chloride channel"/>
    <property type="match status" value="1"/>
</dbReference>
<keyword evidence="2 11" id="KW-0813">Transport</keyword>
<dbReference type="InterPro" id="IPR014743">
    <property type="entry name" value="Cl-channel_core"/>
</dbReference>
<evidence type="ECO:0000256" key="9">
    <source>
        <dbReference type="ARBA" id="ARBA00023214"/>
    </source>
</evidence>
<protein>
    <recommendedName>
        <fullName evidence="11">Chloride channel protein</fullName>
    </recommendedName>
</protein>
<feature type="transmembrane region" description="Helical" evidence="11">
    <location>
        <begin position="275"/>
        <end position="297"/>
    </location>
</feature>
<accession>A0A8B8CT49</accession>
<feature type="region of interest" description="Disordered" evidence="12">
    <location>
        <begin position="1"/>
        <end position="37"/>
    </location>
</feature>
<evidence type="ECO:0000259" key="13">
    <source>
        <dbReference type="PROSITE" id="PS51371"/>
    </source>
</evidence>
<evidence type="ECO:0000256" key="3">
    <source>
        <dbReference type="ARBA" id="ARBA00022692"/>
    </source>
</evidence>
<feature type="transmembrane region" description="Helical" evidence="11">
    <location>
        <begin position="498"/>
        <end position="520"/>
    </location>
</feature>
<dbReference type="Pfam" id="PF00571">
    <property type="entry name" value="CBS"/>
    <property type="match status" value="1"/>
</dbReference>
<evidence type="ECO:0000256" key="12">
    <source>
        <dbReference type="SAM" id="MobiDB-lite"/>
    </source>
</evidence>
<feature type="transmembrane region" description="Helical" evidence="11">
    <location>
        <begin position="75"/>
        <end position="95"/>
    </location>
</feature>
<keyword evidence="3 11" id="KW-0812">Transmembrane</keyword>
<keyword evidence="8 11" id="KW-0472">Membrane</keyword>
<dbReference type="GeneID" id="111121398"/>
<dbReference type="AlphaFoldDB" id="A0A8B8CT49"/>
<evidence type="ECO:0000256" key="6">
    <source>
        <dbReference type="ARBA" id="ARBA00023065"/>
    </source>
</evidence>
<dbReference type="Gene3D" id="1.10.3080.10">
    <property type="entry name" value="Clc chloride channel"/>
    <property type="match status" value="1"/>
</dbReference>
<evidence type="ECO:0000256" key="7">
    <source>
        <dbReference type="ARBA" id="ARBA00023122"/>
    </source>
</evidence>
<name>A0A8B8CT49_CRAVI</name>
<keyword evidence="9 11" id="KW-0868">Chloride</keyword>
<dbReference type="CDD" id="cd03685">
    <property type="entry name" value="ClC_6_like"/>
    <property type="match status" value="1"/>
</dbReference>